<dbReference type="EMBL" id="BLBS01000047">
    <property type="protein sequence ID" value="GET91284.1"/>
    <property type="molecule type" value="Genomic_DNA"/>
</dbReference>
<gene>
    <name evidence="2" type="ORF">LtaPh_3132500</name>
</gene>
<sequence>MASVEVALKTEAHRPVPEGVRQQPPSSQSTQVPNGLYAAPTTSCGEAAPKQAASRVVVPMPKEVRRRRNISREARMNGTHAQTEESTAPNTTSQAISEPAATPNHEDGGYNHENTCPQQESHTNGFAVQPAREETATDDKNSKRDTEQAHKQTEGKTTSQEKDGADPVIKKGKENGKRACCMVM</sequence>
<dbReference type="AlphaFoldDB" id="A0A640KQI5"/>
<feature type="compositionally biased region" description="Polar residues" evidence="1">
    <location>
        <begin position="112"/>
        <end position="126"/>
    </location>
</feature>
<name>A0A640KQI5_LEITA</name>
<feature type="compositionally biased region" description="Low complexity" evidence="1">
    <location>
        <begin position="22"/>
        <end position="33"/>
    </location>
</feature>
<feature type="compositionally biased region" description="Basic and acidic residues" evidence="1">
    <location>
        <begin position="131"/>
        <end position="177"/>
    </location>
</feature>
<dbReference type="Proteomes" id="UP000419144">
    <property type="component" value="Unassembled WGS sequence"/>
</dbReference>
<accession>A0A640KQI5</accession>
<dbReference type="OrthoDB" id="267824at2759"/>
<evidence type="ECO:0000313" key="2">
    <source>
        <dbReference type="EMBL" id="GET91284.1"/>
    </source>
</evidence>
<keyword evidence="3" id="KW-1185">Reference proteome</keyword>
<feature type="region of interest" description="Disordered" evidence="1">
    <location>
        <begin position="1"/>
        <end position="184"/>
    </location>
</feature>
<proteinExistence type="predicted"/>
<organism evidence="2 3">
    <name type="scientific">Leishmania tarentolae</name>
    <name type="common">Sauroleishmania tarentolae</name>
    <dbReference type="NCBI Taxonomy" id="5689"/>
    <lineage>
        <taxon>Eukaryota</taxon>
        <taxon>Discoba</taxon>
        <taxon>Euglenozoa</taxon>
        <taxon>Kinetoplastea</taxon>
        <taxon>Metakinetoplastina</taxon>
        <taxon>Trypanosomatida</taxon>
        <taxon>Trypanosomatidae</taxon>
        <taxon>Leishmaniinae</taxon>
        <taxon>Leishmania</taxon>
        <taxon>lizard Leishmania</taxon>
    </lineage>
</organism>
<evidence type="ECO:0000256" key="1">
    <source>
        <dbReference type="SAM" id="MobiDB-lite"/>
    </source>
</evidence>
<feature type="compositionally biased region" description="Polar residues" evidence="1">
    <location>
        <begin position="79"/>
        <end position="96"/>
    </location>
</feature>
<comment type="caution">
    <text evidence="2">The sequence shown here is derived from an EMBL/GenBank/DDBJ whole genome shotgun (WGS) entry which is preliminary data.</text>
</comment>
<protein>
    <submittedName>
        <fullName evidence="2">Uncharacterized protein</fullName>
    </submittedName>
</protein>
<dbReference type="VEuPathDB" id="TriTrypDB:LtaPh_3132500"/>
<evidence type="ECO:0000313" key="3">
    <source>
        <dbReference type="Proteomes" id="UP000419144"/>
    </source>
</evidence>
<reference evidence="2" key="1">
    <citation type="submission" date="2019-11" db="EMBL/GenBank/DDBJ databases">
        <title>Leishmania tarentolae CDS.</title>
        <authorList>
            <person name="Goto Y."/>
            <person name="Yamagishi J."/>
        </authorList>
    </citation>
    <scope>NUCLEOTIDE SEQUENCE [LARGE SCALE GENOMIC DNA]</scope>
    <source>
        <strain evidence="2">Parrot Tar II</strain>
    </source>
</reference>